<proteinExistence type="inferred from homology"/>
<dbReference type="Pfam" id="PF00392">
    <property type="entry name" value="GntR"/>
    <property type="match status" value="1"/>
</dbReference>
<dbReference type="InterPro" id="IPR015422">
    <property type="entry name" value="PyrdxlP-dep_Trfase_small"/>
</dbReference>
<dbReference type="Gene3D" id="3.40.640.10">
    <property type="entry name" value="Type I PLP-dependent aspartate aminotransferase-like (Major domain)"/>
    <property type="match status" value="1"/>
</dbReference>
<dbReference type="InterPro" id="IPR051446">
    <property type="entry name" value="HTH_trans_reg/aminotransferase"/>
</dbReference>
<organism evidence="7 8">
    <name type="scientific">Thalassolituus maritimus</name>
    <dbReference type="NCBI Taxonomy" id="484498"/>
    <lineage>
        <taxon>Bacteria</taxon>
        <taxon>Pseudomonadati</taxon>
        <taxon>Pseudomonadota</taxon>
        <taxon>Gammaproteobacteria</taxon>
        <taxon>Oceanospirillales</taxon>
        <taxon>Oceanospirillaceae</taxon>
        <taxon>Thalassolituus</taxon>
    </lineage>
</organism>
<keyword evidence="3" id="KW-0805">Transcription regulation</keyword>
<feature type="domain" description="HTH gntR-type" evidence="6">
    <location>
        <begin position="3"/>
        <end position="71"/>
    </location>
</feature>
<keyword evidence="4" id="KW-0238">DNA-binding</keyword>
<reference evidence="8" key="1">
    <citation type="submission" date="2017-01" db="EMBL/GenBank/DDBJ databases">
        <authorList>
            <person name="Varghese N."/>
            <person name="Submissions S."/>
        </authorList>
    </citation>
    <scope>NUCLEOTIDE SEQUENCE [LARGE SCALE GENOMIC DNA]</scope>
    <source>
        <strain evidence="8">DSM 24913</strain>
    </source>
</reference>
<evidence type="ECO:0000256" key="3">
    <source>
        <dbReference type="ARBA" id="ARBA00023015"/>
    </source>
</evidence>
<keyword evidence="8" id="KW-1185">Reference proteome</keyword>
<dbReference type="InterPro" id="IPR036388">
    <property type="entry name" value="WH-like_DNA-bd_sf"/>
</dbReference>
<dbReference type="InterPro" id="IPR000524">
    <property type="entry name" value="Tscrpt_reg_HTH_GntR"/>
</dbReference>
<protein>
    <submittedName>
        <fullName evidence="7">Transcriptional regulator, GntR family</fullName>
    </submittedName>
</protein>
<dbReference type="Pfam" id="PF00155">
    <property type="entry name" value="Aminotran_1_2"/>
    <property type="match status" value="1"/>
</dbReference>
<dbReference type="SMART" id="SM00345">
    <property type="entry name" value="HTH_GNTR"/>
    <property type="match status" value="1"/>
</dbReference>
<evidence type="ECO:0000256" key="1">
    <source>
        <dbReference type="ARBA" id="ARBA00005384"/>
    </source>
</evidence>
<evidence type="ECO:0000256" key="4">
    <source>
        <dbReference type="ARBA" id="ARBA00023125"/>
    </source>
</evidence>
<dbReference type="SUPFAM" id="SSF46785">
    <property type="entry name" value="Winged helix' DNA-binding domain"/>
    <property type="match status" value="1"/>
</dbReference>
<dbReference type="RefSeq" id="WP_076516555.1">
    <property type="nucleotide sequence ID" value="NZ_FTOH01000007.1"/>
</dbReference>
<dbReference type="PANTHER" id="PTHR46577:SF2">
    <property type="entry name" value="TRANSCRIPTIONAL REGULATORY PROTEIN"/>
    <property type="match status" value="1"/>
</dbReference>
<evidence type="ECO:0000256" key="2">
    <source>
        <dbReference type="ARBA" id="ARBA00022898"/>
    </source>
</evidence>
<dbReference type="GO" id="GO:0030170">
    <property type="term" value="F:pyridoxal phosphate binding"/>
    <property type="evidence" value="ECO:0007669"/>
    <property type="project" value="InterPro"/>
</dbReference>
<dbReference type="Gene3D" id="1.10.10.10">
    <property type="entry name" value="Winged helix-like DNA-binding domain superfamily/Winged helix DNA-binding domain"/>
    <property type="match status" value="1"/>
</dbReference>
<dbReference type="SUPFAM" id="SSF53383">
    <property type="entry name" value="PLP-dependent transferases"/>
    <property type="match status" value="1"/>
</dbReference>
<evidence type="ECO:0000313" key="8">
    <source>
        <dbReference type="Proteomes" id="UP000185639"/>
    </source>
</evidence>
<name>A0A1N7NQF4_9GAMM</name>
<dbReference type="Gene3D" id="3.90.1150.10">
    <property type="entry name" value="Aspartate Aminotransferase, domain 1"/>
    <property type="match status" value="1"/>
</dbReference>
<evidence type="ECO:0000259" key="6">
    <source>
        <dbReference type="PROSITE" id="PS50949"/>
    </source>
</evidence>
<keyword evidence="2" id="KW-0663">Pyridoxal phosphate</keyword>
<dbReference type="CDD" id="cd00609">
    <property type="entry name" value="AAT_like"/>
    <property type="match status" value="1"/>
</dbReference>
<evidence type="ECO:0000313" key="7">
    <source>
        <dbReference type="EMBL" id="SIT00574.1"/>
    </source>
</evidence>
<dbReference type="InterPro" id="IPR004839">
    <property type="entry name" value="Aminotransferase_I/II_large"/>
</dbReference>
<gene>
    <name evidence="7" type="ORF">SAMN05421686_107193</name>
</gene>
<dbReference type="InterPro" id="IPR015424">
    <property type="entry name" value="PyrdxlP-dep_Trfase"/>
</dbReference>
<dbReference type="GO" id="GO:0003700">
    <property type="term" value="F:DNA-binding transcription factor activity"/>
    <property type="evidence" value="ECO:0007669"/>
    <property type="project" value="InterPro"/>
</dbReference>
<dbReference type="EMBL" id="FTOH01000007">
    <property type="protein sequence ID" value="SIT00574.1"/>
    <property type="molecule type" value="Genomic_DNA"/>
</dbReference>
<comment type="similarity">
    <text evidence="1">In the C-terminal section; belongs to the class-I pyridoxal-phosphate-dependent aminotransferase family.</text>
</comment>
<dbReference type="PANTHER" id="PTHR46577">
    <property type="entry name" value="HTH-TYPE TRANSCRIPTIONAL REGULATORY PROTEIN GABR"/>
    <property type="match status" value="1"/>
</dbReference>
<sequence length="461" mass="50993">MKIHQYQILEDLLAEQIVEGRLNAGDRLPSVRVLCERHDLAKGTVLHALSRLEARGLVAARPRSGYYVTERGAPVSATPRPAAPVNARVSPLLMDLMQNGAAFDLVPGAGGENTQGLELLNRSINRVMRRQRGQSHLYYDDPSGSVILREQLAMRYLRRGCKLTYEDFIVTSGCQNALFLALMATCKAGDVVAVESPGFYGALQLLEQLQLKVIEIPSSPLTGMSVDALQQAAEKWPVKACIVSPCYSTPAGAVMPDPARKQFLQLAEQQDFAVIEDDIYADTALSYTPDPLKKLDQSGRVILCSSFSKSLSRDLRIGWISGGRWQQALLQLKLVTQLASPLSVQNGLAEFISNGDYDSHLKRQQKCLRQQSEHLLNHVRDWTAVTNVEVPEGGLTLWIELEPDQDTSALFSKLKNEGVFIAPGALFSTKNKFSNYLRLSFAHPWNDHRQKALSVIGKLLS</sequence>
<dbReference type="PROSITE" id="PS50949">
    <property type="entry name" value="HTH_GNTR"/>
    <property type="match status" value="1"/>
</dbReference>
<dbReference type="STRING" id="484498.SAMN05421686_107193"/>
<keyword evidence="5" id="KW-0804">Transcription</keyword>
<dbReference type="CDD" id="cd07377">
    <property type="entry name" value="WHTH_GntR"/>
    <property type="match status" value="1"/>
</dbReference>
<dbReference type="Proteomes" id="UP000185639">
    <property type="component" value="Unassembled WGS sequence"/>
</dbReference>
<dbReference type="GO" id="GO:0003677">
    <property type="term" value="F:DNA binding"/>
    <property type="evidence" value="ECO:0007669"/>
    <property type="project" value="UniProtKB-KW"/>
</dbReference>
<accession>A0A1N7NQF4</accession>
<dbReference type="InterPro" id="IPR015421">
    <property type="entry name" value="PyrdxlP-dep_Trfase_major"/>
</dbReference>
<dbReference type="InterPro" id="IPR036390">
    <property type="entry name" value="WH_DNA-bd_sf"/>
</dbReference>
<dbReference type="AlphaFoldDB" id="A0A1N7NQF4"/>
<dbReference type="OrthoDB" id="9804020at2"/>
<evidence type="ECO:0000256" key="5">
    <source>
        <dbReference type="ARBA" id="ARBA00023163"/>
    </source>
</evidence>